<evidence type="ECO:0000256" key="3">
    <source>
        <dbReference type="ARBA" id="ARBA00023180"/>
    </source>
</evidence>
<evidence type="ECO:0000313" key="6">
    <source>
        <dbReference type="Proteomes" id="UP000462931"/>
    </source>
</evidence>
<sequence length="417" mass="49089">MNYKAFIIKYIPFVKNRFIIVKYLKSLFNFLHLLPGSSLYFGPPRGIYKDSADYNQKKTNLPIIETKLYEQETLKRAMPETNSVFVKQKFSINLNSIIISKVAWIIKNGRYLYTNSTGGTVITNDDKIFLPCSPLKNENNYKKHQSLYLLKLPSLKKFDKVVLLDTRYADNNYCHWLRDHMTRFLWLTKLDIDFSKYDIIHTGGKHSYQDFSKEVLIKNGFNFKSWNLTQDIKHLNAKKLIIPPYSIRALNCDSTSFDKQEDLFLKELFLKGYDDVELMYERIYLSRRKSSRSSPDEHELVKELTNYGFKEIFLEDYNVSQQANIFNNAKTIIGFHGAGLVNLFFCKPNTTVIEIFGADFVVTDYWAISNQLNLKYLAYCEDEYFNNIKSYRLAREAPTRINVLNFKKFLKQLYIIS</sequence>
<comment type="caution">
    <text evidence="5">The sequence shown here is derived from an EMBL/GenBank/DDBJ whole genome shotgun (WGS) entry which is preliminary data.</text>
</comment>
<dbReference type="GO" id="GO:0016757">
    <property type="term" value="F:glycosyltransferase activity"/>
    <property type="evidence" value="ECO:0007669"/>
    <property type="project" value="UniProtKB-KW"/>
</dbReference>
<keyword evidence="3" id="KW-0325">Glycoprotein</keyword>
<proteinExistence type="predicted"/>
<gene>
    <name evidence="5" type="ORF">GJJ64_00515</name>
</gene>
<accession>A0A7K0FI61</accession>
<protein>
    <submittedName>
        <fullName evidence="5">DUF563 domain-containing protein</fullName>
    </submittedName>
</protein>
<dbReference type="InterPro" id="IPR007657">
    <property type="entry name" value="Glycosyltransferase_61"/>
</dbReference>
<keyword evidence="1" id="KW-0328">Glycosyltransferase</keyword>
<feature type="domain" description="Glycosyltransferase 61 catalytic" evidence="4">
    <location>
        <begin position="173"/>
        <end position="353"/>
    </location>
</feature>
<dbReference type="AlphaFoldDB" id="A0A7K0FI61"/>
<organism evidence="5 6">
    <name type="scientific">Pedobacter puniceum</name>
    <dbReference type="NCBI Taxonomy" id="2666136"/>
    <lineage>
        <taxon>Bacteria</taxon>
        <taxon>Pseudomonadati</taxon>
        <taxon>Bacteroidota</taxon>
        <taxon>Sphingobacteriia</taxon>
        <taxon>Sphingobacteriales</taxon>
        <taxon>Sphingobacteriaceae</taxon>
        <taxon>Pedobacter</taxon>
    </lineage>
</organism>
<evidence type="ECO:0000256" key="2">
    <source>
        <dbReference type="ARBA" id="ARBA00022679"/>
    </source>
</evidence>
<dbReference type="RefSeq" id="WP_154285836.1">
    <property type="nucleotide sequence ID" value="NZ_WKJI01000001.1"/>
</dbReference>
<name>A0A7K0FI61_9SPHI</name>
<evidence type="ECO:0000313" key="5">
    <source>
        <dbReference type="EMBL" id="MRX45666.1"/>
    </source>
</evidence>
<reference evidence="5 6" key="1">
    <citation type="submission" date="2019-11" db="EMBL/GenBank/DDBJ databases">
        <authorList>
            <person name="Cheng Q."/>
            <person name="Yang Z."/>
        </authorList>
    </citation>
    <scope>NUCLEOTIDE SEQUENCE [LARGE SCALE GENOMIC DNA]</scope>
    <source>
        <strain evidence="5 6">HX-22-1</strain>
    </source>
</reference>
<dbReference type="EMBL" id="WKJI01000001">
    <property type="protein sequence ID" value="MRX45666.1"/>
    <property type="molecule type" value="Genomic_DNA"/>
</dbReference>
<evidence type="ECO:0000259" key="4">
    <source>
        <dbReference type="Pfam" id="PF04577"/>
    </source>
</evidence>
<dbReference type="Pfam" id="PF04577">
    <property type="entry name" value="Glyco_transf_61"/>
    <property type="match status" value="1"/>
</dbReference>
<keyword evidence="2" id="KW-0808">Transferase</keyword>
<keyword evidence="6" id="KW-1185">Reference proteome</keyword>
<evidence type="ECO:0000256" key="1">
    <source>
        <dbReference type="ARBA" id="ARBA00022676"/>
    </source>
</evidence>
<dbReference type="Proteomes" id="UP000462931">
    <property type="component" value="Unassembled WGS sequence"/>
</dbReference>
<dbReference type="PANTHER" id="PTHR20961">
    <property type="entry name" value="GLYCOSYLTRANSFERASE"/>
    <property type="match status" value="1"/>
</dbReference>
<dbReference type="InterPro" id="IPR049625">
    <property type="entry name" value="Glyco_transf_61_cat"/>
</dbReference>